<dbReference type="SUPFAM" id="SSF89796">
    <property type="entry name" value="CoA-transferase family III (CaiB/BaiF)"/>
    <property type="match status" value="2"/>
</dbReference>
<evidence type="ECO:0000313" key="1">
    <source>
        <dbReference type="EMBL" id="TNC15009.1"/>
    </source>
</evidence>
<dbReference type="Pfam" id="PF02515">
    <property type="entry name" value="CoA_transf_3"/>
    <property type="match status" value="1"/>
</dbReference>
<sequence>MTGEADGSAFGILLNGIGRALDLDRTAPVTLTGTGALPSIYPVSDLAAASVAAAGLALAEWIEARFGRRPTVTVDRRLAALWFSRTLDPQGWAPPPLWDPVAGDYRAAEGWIRLHTNAPHHRDAALRALGTAPDRAAVAVAVARWRADDLEAAVVAEGGCAAAMRSAQAWAAHPQGAAVAREPLLSWEPGEAGPDGSGQARPERPLAGLRVLDLTRVLAGPVATRFLAGYGATVLRLDPPHWDEPGVVPEMTLGKACARLDLKDLAGRARFEDLLASADVLVHGYRSDALAGLGLDAAARARRRPGLVDVSLDAYGWTGPWRARRGFDSLVQMSCGIAEAGMRWAGADRPVPLPVQALDHATGYVMAAAVLRGLTRRLATGRGSAARTALARTAGLLAAAPPAPPEDPPAPPRRADHADALELTAWGPALRLRPPLTLDDVPMRWDRPAGPLGGAEAAW</sequence>
<dbReference type="PANTHER" id="PTHR48229">
    <property type="entry name" value="CAIB/BAIF FAMILY ENZYME (AFU_ORTHOLOGUE AFUA_1G05360)-RELATED"/>
    <property type="match status" value="1"/>
</dbReference>
<dbReference type="Gene3D" id="3.40.50.10540">
    <property type="entry name" value="Crotonobetainyl-coa:carnitine coa-transferase, domain 1"/>
    <property type="match status" value="1"/>
</dbReference>
<dbReference type="InterPro" id="IPR052985">
    <property type="entry name" value="CoA-trans_III_biosynth/detox"/>
</dbReference>
<dbReference type="RefSeq" id="WP_139034548.1">
    <property type="nucleotide sequence ID" value="NZ_VDDA01000002.1"/>
</dbReference>
<dbReference type="PANTHER" id="PTHR48229:SF1">
    <property type="entry name" value="ALPHA METHYLACYL-COA RACEMASE-RELATED"/>
    <property type="match status" value="1"/>
</dbReference>
<gene>
    <name evidence="1" type="ORF">FF100_05425</name>
</gene>
<accession>A0A5C4LNN3</accession>
<reference evidence="1 2" key="1">
    <citation type="submission" date="2019-06" db="EMBL/GenBank/DDBJ databases">
        <title>Genome of Methylobacterium sp. 17Sr1-39.</title>
        <authorList>
            <person name="Seo T."/>
        </authorList>
    </citation>
    <scope>NUCLEOTIDE SEQUENCE [LARGE SCALE GENOMIC DNA]</scope>
    <source>
        <strain evidence="1 2">17Sr1-39</strain>
    </source>
</reference>
<dbReference type="Proteomes" id="UP000305267">
    <property type="component" value="Unassembled WGS sequence"/>
</dbReference>
<name>A0A5C4LNN3_9HYPH</name>
<organism evidence="1 2">
    <name type="scientific">Methylobacterium terricola</name>
    <dbReference type="NCBI Taxonomy" id="2583531"/>
    <lineage>
        <taxon>Bacteria</taxon>
        <taxon>Pseudomonadati</taxon>
        <taxon>Pseudomonadota</taxon>
        <taxon>Alphaproteobacteria</taxon>
        <taxon>Hyphomicrobiales</taxon>
        <taxon>Methylobacteriaceae</taxon>
        <taxon>Methylobacterium</taxon>
    </lineage>
</organism>
<evidence type="ECO:0000313" key="2">
    <source>
        <dbReference type="Proteomes" id="UP000305267"/>
    </source>
</evidence>
<dbReference type="OrthoDB" id="9806585at2"/>
<protein>
    <submittedName>
        <fullName evidence="1">Acyl-CoA transferase</fullName>
    </submittedName>
</protein>
<comment type="caution">
    <text evidence="1">The sequence shown here is derived from an EMBL/GenBank/DDBJ whole genome shotgun (WGS) entry which is preliminary data.</text>
</comment>
<proteinExistence type="predicted"/>
<dbReference type="AlphaFoldDB" id="A0A5C4LNN3"/>
<keyword evidence="2" id="KW-1185">Reference proteome</keyword>
<dbReference type="InterPro" id="IPR023606">
    <property type="entry name" value="CoA-Trfase_III_dom_1_sf"/>
</dbReference>
<dbReference type="EMBL" id="VDDA01000002">
    <property type="protein sequence ID" value="TNC15009.1"/>
    <property type="molecule type" value="Genomic_DNA"/>
</dbReference>
<dbReference type="InterPro" id="IPR003673">
    <property type="entry name" value="CoA-Trfase_fam_III"/>
</dbReference>
<dbReference type="GO" id="GO:0016740">
    <property type="term" value="F:transferase activity"/>
    <property type="evidence" value="ECO:0007669"/>
    <property type="project" value="UniProtKB-KW"/>
</dbReference>
<keyword evidence="1" id="KW-0808">Transferase</keyword>